<dbReference type="PROSITE" id="PS50113">
    <property type="entry name" value="PAC"/>
    <property type="match status" value="1"/>
</dbReference>
<dbReference type="PANTHER" id="PTHR43711:SF1">
    <property type="entry name" value="HISTIDINE KINASE 1"/>
    <property type="match status" value="1"/>
</dbReference>
<dbReference type="Gene3D" id="3.30.450.20">
    <property type="entry name" value="PAS domain"/>
    <property type="match status" value="1"/>
</dbReference>
<dbReference type="EC" id="2.7.13.3" evidence="2"/>
<evidence type="ECO:0000256" key="5">
    <source>
        <dbReference type="ARBA" id="ARBA00022777"/>
    </source>
</evidence>
<feature type="domain" description="PAC" evidence="9">
    <location>
        <begin position="347"/>
        <end position="402"/>
    </location>
</feature>
<dbReference type="PRINTS" id="PR00344">
    <property type="entry name" value="BCTRLSENSOR"/>
</dbReference>
<keyword evidence="11" id="KW-1185">Reference proteome</keyword>
<dbReference type="InterPro" id="IPR050736">
    <property type="entry name" value="Sensor_HK_Regulatory"/>
</dbReference>
<keyword evidence="4" id="KW-0808">Transferase</keyword>
<keyword evidence="5 10" id="KW-0418">Kinase</keyword>
<dbReference type="GO" id="GO:0000155">
    <property type="term" value="F:phosphorelay sensor kinase activity"/>
    <property type="evidence" value="ECO:0007669"/>
    <property type="project" value="InterPro"/>
</dbReference>
<evidence type="ECO:0000256" key="4">
    <source>
        <dbReference type="ARBA" id="ARBA00022679"/>
    </source>
</evidence>
<dbReference type="STRING" id="797114.C475_03174"/>
<dbReference type="NCBIfam" id="TIGR00229">
    <property type="entry name" value="sensory_box"/>
    <property type="match status" value="1"/>
</dbReference>
<dbReference type="CDD" id="cd00082">
    <property type="entry name" value="HisKA"/>
    <property type="match status" value="1"/>
</dbReference>
<reference evidence="10 11" key="1">
    <citation type="journal article" date="2014" name="PLoS Genet.">
        <title>Phylogenetically driven sequencing of extremely halophilic archaea reveals strategies for static and dynamic osmo-response.</title>
        <authorList>
            <person name="Becker E.A."/>
            <person name="Seitzer P.M."/>
            <person name="Tritt A."/>
            <person name="Larsen D."/>
            <person name="Krusor M."/>
            <person name="Yao A.I."/>
            <person name="Wu D."/>
            <person name="Madern D."/>
            <person name="Eisen J.A."/>
            <person name="Darling A.E."/>
            <person name="Facciotti M.T."/>
        </authorList>
    </citation>
    <scope>NUCLEOTIDE SEQUENCE [LARGE SCALE GENOMIC DNA]</scope>
    <source>
        <strain evidence="10 11">2-9-1</strain>
    </source>
</reference>
<feature type="region of interest" description="Disordered" evidence="7">
    <location>
        <begin position="522"/>
        <end position="568"/>
    </location>
</feature>
<dbReference type="InterPro" id="IPR000700">
    <property type="entry name" value="PAS-assoc_C"/>
</dbReference>
<dbReference type="InterPro" id="IPR000014">
    <property type="entry name" value="PAS"/>
</dbReference>
<dbReference type="InterPro" id="IPR036097">
    <property type="entry name" value="HisK_dim/P_sf"/>
</dbReference>
<dbReference type="InterPro" id="IPR036890">
    <property type="entry name" value="HATPase_C_sf"/>
</dbReference>
<dbReference type="InterPro" id="IPR004358">
    <property type="entry name" value="Sig_transdc_His_kin-like_C"/>
</dbReference>
<dbReference type="PANTHER" id="PTHR43711">
    <property type="entry name" value="TWO-COMPONENT HISTIDINE KINASE"/>
    <property type="match status" value="1"/>
</dbReference>
<gene>
    <name evidence="10" type="ORF">C475_03174</name>
</gene>
<dbReference type="Proteomes" id="UP000011626">
    <property type="component" value="Unassembled WGS sequence"/>
</dbReference>
<dbReference type="SMART" id="SM00388">
    <property type="entry name" value="HisKA"/>
    <property type="match status" value="1"/>
</dbReference>
<dbReference type="Gene3D" id="1.10.287.130">
    <property type="match status" value="1"/>
</dbReference>
<proteinExistence type="predicted"/>
<sequence length="655" mass="71860">MQGTRDEPVRTAVVGAPEDRERLAAVLSGDDAVAVVEHGGLDTLVDGSTTEVDCIVCPSSADYEWTREADCAAAVVVVAEGLERSVLERIVDDARAAHVQPSDDLATVLPVQVERLADRASSATAWRLADFADEAVVEFDPETLALRDANERFYERWGWEPADLTDATVRDLLVTDITEELRGQGRGADGEEHLEWMDPDADPVETMLERARGGNYETREWHCTDADGVAFKTEVDLLVDERTGSGYLVANVPSPESGREADPLARDEAAMLRSLVDHVPMSVYFKDTEGRHVLVSEDVVEPFIESPEGKILHTPEDVLGKTDFDLYEVDNAAEAVADDRSVIESGEPIRDRIEHAQPPNGQDLFFQTTKAPWYDEEGRARGIVGVTVDVSEQKRRERELDRQNERLEEFAGILSHDLRNPLNVAQSRLELYWRSGDESELEEVEEMHDRIEAIVDEVLTYAREGSHIDELEWITGADQAETAWDAVDTGGATLATDWAYSIRGDADRLGRLFENCYRNAVEHGSTSSEPGADDAVEHSSTSPASQAQQDSVEHGSTSSRPEADDADHVTVRVGTLAESDPGFYIEDDGPGIPEDVRGRVFERGVSNDEGGTGFGLAIVAEIADAHGWEVRATESEAGGARFEVTGVTRGDELDE</sequence>
<dbReference type="InterPro" id="IPR035965">
    <property type="entry name" value="PAS-like_dom_sf"/>
</dbReference>
<dbReference type="AlphaFoldDB" id="M0D165"/>
<dbReference type="eggNOG" id="arCOG02333">
    <property type="taxonomic scope" value="Archaea"/>
</dbReference>
<dbReference type="InterPro" id="IPR005467">
    <property type="entry name" value="His_kinase_dom"/>
</dbReference>
<dbReference type="SMART" id="SM00387">
    <property type="entry name" value="HATPase_c"/>
    <property type="match status" value="1"/>
</dbReference>
<dbReference type="EMBL" id="AOIU01000008">
    <property type="protein sequence ID" value="ELZ29185.1"/>
    <property type="molecule type" value="Genomic_DNA"/>
</dbReference>
<name>M0D165_9EURY</name>
<dbReference type="SUPFAM" id="SSF55785">
    <property type="entry name" value="PYP-like sensor domain (PAS domain)"/>
    <property type="match status" value="2"/>
</dbReference>
<dbReference type="Gene3D" id="3.30.565.10">
    <property type="entry name" value="Histidine kinase-like ATPase, C-terminal domain"/>
    <property type="match status" value="1"/>
</dbReference>
<evidence type="ECO:0000256" key="1">
    <source>
        <dbReference type="ARBA" id="ARBA00000085"/>
    </source>
</evidence>
<evidence type="ECO:0000256" key="3">
    <source>
        <dbReference type="ARBA" id="ARBA00022553"/>
    </source>
</evidence>
<dbReference type="Pfam" id="PF08448">
    <property type="entry name" value="PAS_4"/>
    <property type="match status" value="1"/>
</dbReference>
<dbReference type="SUPFAM" id="SSF55874">
    <property type="entry name" value="ATPase domain of HSP90 chaperone/DNA topoisomerase II/histidine kinase"/>
    <property type="match status" value="1"/>
</dbReference>
<protein>
    <recommendedName>
        <fullName evidence="2">histidine kinase</fullName>
        <ecNumber evidence="2">2.7.13.3</ecNumber>
    </recommendedName>
</protein>
<accession>M0D165</accession>
<keyword evidence="6" id="KW-0902">Two-component regulatory system</keyword>
<feature type="compositionally biased region" description="Polar residues" evidence="7">
    <location>
        <begin position="538"/>
        <end position="560"/>
    </location>
</feature>
<dbReference type="InterPro" id="IPR003661">
    <property type="entry name" value="HisK_dim/P_dom"/>
</dbReference>
<dbReference type="Pfam" id="PF00512">
    <property type="entry name" value="HisKA"/>
    <property type="match status" value="1"/>
</dbReference>
<keyword evidence="3" id="KW-0597">Phosphoprotein</keyword>
<evidence type="ECO:0000256" key="2">
    <source>
        <dbReference type="ARBA" id="ARBA00012438"/>
    </source>
</evidence>
<feature type="domain" description="Histidine kinase" evidence="8">
    <location>
        <begin position="413"/>
        <end position="645"/>
    </location>
</feature>
<evidence type="ECO:0000313" key="10">
    <source>
        <dbReference type="EMBL" id="ELZ29185.1"/>
    </source>
</evidence>
<dbReference type="InterPro" id="IPR013656">
    <property type="entry name" value="PAS_4"/>
</dbReference>
<evidence type="ECO:0000256" key="7">
    <source>
        <dbReference type="SAM" id="MobiDB-lite"/>
    </source>
</evidence>
<evidence type="ECO:0000259" key="9">
    <source>
        <dbReference type="PROSITE" id="PS50113"/>
    </source>
</evidence>
<comment type="catalytic activity">
    <reaction evidence="1">
        <text>ATP + protein L-histidine = ADP + protein N-phospho-L-histidine.</text>
        <dbReference type="EC" id="2.7.13.3"/>
    </reaction>
</comment>
<dbReference type="OrthoDB" id="8127at2157"/>
<evidence type="ECO:0000259" key="8">
    <source>
        <dbReference type="PROSITE" id="PS50109"/>
    </source>
</evidence>
<dbReference type="Pfam" id="PF02518">
    <property type="entry name" value="HATPase_c"/>
    <property type="match status" value="1"/>
</dbReference>
<dbReference type="InterPro" id="IPR003594">
    <property type="entry name" value="HATPase_dom"/>
</dbReference>
<organism evidence="10 11">
    <name type="scientific">Halosimplex carlsbadense 2-9-1</name>
    <dbReference type="NCBI Taxonomy" id="797114"/>
    <lineage>
        <taxon>Archaea</taxon>
        <taxon>Methanobacteriati</taxon>
        <taxon>Methanobacteriota</taxon>
        <taxon>Stenosarchaea group</taxon>
        <taxon>Halobacteria</taxon>
        <taxon>Halobacteriales</taxon>
        <taxon>Haloarculaceae</taxon>
        <taxon>Halosimplex</taxon>
    </lineage>
</organism>
<comment type="caution">
    <text evidence="10">The sequence shown here is derived from an EMBL/GenBank/DDBJ whole genome shotgun (WGS) entry which is preliminary data.</text>
</comment>
<dbReference type="SUPFAM" id="SSF47384">
    <property type="entry name" value="Homodimeric domain of signal transducing histidine kinase"/>
    <property type="match status" value="1"/>
</dbReference>
<dbReference type="PROSITE" id="PS50109">
    <property type="entry name" value="HIS_KIN"/>
    <property type="match status" value="1"/>
</dbReference>
<dbReference type="PATRIC" id="fig|797114.5.peg.641"/>
<evidence type="ECO:0000256" key="6">
    <source>
        <dbReference type="ARBA" id="ARBA00023012"/>
    </source>
</evidence>
<evidence type="ECO:0000313" key="11">
    <source>
        <dbReference type="Proteomes" id="UP000011626"/>
    </source>
</evidence>
<dbReference type="RefSeq" id="WP_006882307.1">
    <property type="nucleotide sequence ID" value="NZ_AOIU01000008.1"/>
</dbReference>